<reference evidence="1" key="2">
    <citation type="journal article" date="2023" name="Proc. Natl. Acad. Sci. U.S.A.">
        <title>A global phylogenomic analysis of the shiitake genus Lentinula.</title>
        <authorList>
            <person name="Sierra-Patev S."/>
            <person name="Min B."/>
            <person name="Naranjo-Ortiz M."/>
            <person name="Looney B."/>
            <person name="Konkel Z."/>
            <person name="Slot J.C."/>
            <person name="Sakamoto Y."/>
            <person name="Steenwyk J.L."/>
            <person name="Rokas A."/>
            <person name="Carro J."/>
            <person name="Camarero S."/>
            <person name="Ferreira P."/>
            <person name="Molpeceres G."/>
            <person name="Ruiz-Duenas F.J."/>
            <person name="Serrano A."/>
            <person name="Henrissat B."/>
            <person name="Drula E."/>
            <person name="Hughes K.W."/>
            <person name="Mata J.L."/>
            <person name="Ishikawa N.K."/>
            <person name="Vargas-Isla R."/>
            <person name="Ushijima S."/>
            <person name="Smith C.A."/>
            <person name="Donoghue J."/>
            <person name="Ahrendt S."/>
            <person name="Andreopoulos W."/>
            <person name="He G."/>
            <person name="LaButti K."/>
            <person name="Lipzen A."/>
            <person name="Ng V."/>
            <person name="Riley R."/>
            <person name="Sandor L."/>
            <person name="Barry K."/>
            <person name="Martinez A.T."/>
            <person name="Xiao Y."/>
            <person name="Gibbons J.G."/>
            <person name="Terashima K."/>
            <person name="Grigoriev I.V."/>
            <person name="Hibbett D."/>
        </authorList>
    </citation>
    <scope>NUCLEOTIDE SEQUENCE</scope>
    <source>
        <strain evidence="1">Sp2 HRB7682 ss15</strain>
    </source>
</reference>
<protein>
    <submittedName>
        <fullName evidence="1">Uncharacterized protein</fullName>
    </submittedName>
</protein>
<proteinExistence type="predicted"/>
<accession>A0A9W9AB47</accession>
<name>A0A9W9AB47_9AGAR</name>
<dbReference type="AlphaFoldDB" id="A0A9W9AB47"/>
<dbReference type="Proteomes" id="UP001150238">
    <property type="component" value="Unassembled WGS sequence"/>
</dbReference>
<comment type="caution">
    <text evidence="1">The sequence shown here is derived from an EMBL/GenBank/DDBJ whole genome shotgun (WGS) entry which is preliminary data.</text>
</comment>
<reference evidence="1" key="1">
    <citation type="submission" date="2022-08" db="EMBL/GenBank/DDBJ databases">
        <authorList>
            <consortium name="DOE Joint Genome Institute"/>
            <person name="Min B."/>
            <person name="Riley R."/>
            <person name="Sierra-Patev S."/>
            <person name="Naranjo-Ortiz M."/>
            <person name="Looney B."/>
            <person name="Konkel Z."/>
            <person name="Slot J.C."/>
            <person name="Sakamoto Y."/>
            <person name="Steenwyk J.L."/>
            <person name="Rokas A."/>
            <person name="Carro J."/>
            <person name="Camarero S."/>
            <person name="Ferreira P."/>
            <person name="Molpeceres G."/>
            <person name="Ruiz-Duenas F.J."/>
            <person name="Serrano A."/>
            <person name="Henrissat B."/>
            <person name="Drula E."/>
            <person name="Hughes K.W."/>
            <person name="Mata J.L."/>
            <person name="Ishikawa N.K."/>
            <person name="Vargas-Isla R."/>
            <person name="Ushijima S."/>
            <person name="Smith C.A."/>
            <person name="Ahrendt S."/>
            <person name="Andreopoulos W."/>
            <person name="He G."/>
            <person name="Labutti K."/>
            <person name="Lipzen A."/>
            <person name="Ng V."/>
            <person name="Sandor L."/>
            <person name="Barry K."/>
            <person name="Martinez A.T."/>
            <person name="Xiao Y."/>
            <person name="Gibbons J.G."/>
            <person name="Terashima K."/>
            <person name="Hibbett D.S."/>
            <person name="Grigoriev I.V."/>
        </authorList>
    </citation>
    <scope>NUCLEOTIDE SEQUENCE</scope>
    <source>
        <strain evidence="1">Sp2 HRB7682 ss15</strain>
    </source>
</reference>
<evidence type="ECO:0000313" key="2">
    <source>
        <dbReference type="Proteomes" id="UP001150238"/>
    </source>
</evidence>
<dbReference type="EMBL" id="JANVFS010000017">
    <property type="protein sequence ID" value="KAJ4478717.1"/>
    <property type="molecule type" value="Genomic_DNA"/>
</dbReference>
<sequence>MSTTSAEHDDHNSASFKAEYRAYMRQAWSDDLTERRQAKFLDYFFDECNSKGLRGYEKMRLHSIFMLFIKEHMQKTQPDFEKLVRAKRINEGFAADEKVWVQFKTESFPKVQPQLTIPFEYIMRPPPRVNWVPARLRSITAHTAEIITHKTSVSPLKAKPQARPQILLNSPKANTQPNRGKKQNESLLKDVLVSNAIRIKRRLSVASMLPKDKANVIIYSTSIFAPRNVTVMTVDYVLTKRVCTNLESPVSSDASFTPQTNNRFQQHTIIRFDNLCTLPDFDVSTNPIRAGHIASAT</sequence>
<gene>
    <name evidence="1" type="ORF">C8J55DRAFT_574756</name>
</gene>
<evidence type="ECO:0000313" key="1">
    <source>
        <dbReference type="EMBL" id="KAJ4478717.1"/>
    </source>
</evidence>
<organism evidence="1 2">
    <name type="scientific">Lentinula lateritia</name>
    <dbReference type="NCBI Taxonomy" id="40482"/>
    <lineage>
        <taxon>Eukaryota</taxon>
        <taxon>Fungi</taxon>
        <taxon>Dikarya</taxon>
        <taxon>Basidiomycota</taxon>
        <taxon>Agaricomycotina</taxon>
        <taxon>Agaricomycetes</taxon>
        <taxon>Agaricomycetidae</taxon>
        <taxon>Agaricales</taxon>
        <taxon>Marasmiineae</taxon>
        <taxon>Omphalotaceae</taxon>
        <taxon>Lentinula</taxon>
    </lineage>
</organism>